<comment type="caution">
    <text evidence="2">The sequence shown here is derived from an EMBL/GenBank/DDBJ whole genome shotgun (WGS) entry which is preliminary data.</text>
</comment>
<keyword evidence="3" id="KW-1185">Reference proteome</keyword>
<evidence type="ECO:0000313" key="2">
    <source>
        <dbReference type="EMBL" id="GAA3592308.1"/>
    </source>
</evidence>
<evidence type="ECO:0000313" key="3">
    <source>
        <dbReference type="Proteomes" id="UP001501074"/>
    </source>
</evidence>
<protein>
    <recommendedName>
        <fullName evidence="1">VanZ-like domain-containing protein</fullName>
    </recommendedName>
</protein>
<dbReference type="EMBL" id="BAAAZO010000001">
    <property type="protein sequence ID" value="GAA3592308.1"/>
    <property type="molecule type" value="Genomic_DNA"/>
</dbReference>
<name>A0ABP6YVF3_9ACTN</name>
<dbReference type="Proteomes" id="UP001501074">
    <property type="component" value="Unassembled WGS sequence"/>
</dbReference>
<feature type="domain" description="VanZ-like" evidence="1">
    <location>
        <begin position="15"/>
        <end position="84"/>
    </location>
</feature>
<organism evidence="2 3">
    <name type="scientific">Kineosporia mesophila</name>
    <dbReference type="NCBI Taxonomy" id="566012"/>
    <lineage>
        <taxon>Bacteria</taxon>
        <taxon>Bacillati</taxon>
        <taxon>Actinomycetota</taxon>
        <taxon>Actinomycetes</taxon>
        <taxon>Kineosporiales</taxon>
        <taxon>Kineosporiaceae</taxon>
        <taxon>Kineosporia</taxon>
    </lineage>
</organism>
<sequence length="88" mass="9198">MLYAPRAPGTGGLPVDKVVHATIFGGLLWAAARANLRLRPVALALAGHAVASELLQHFVLPNRSGDPADVVADLVGVVIVTAILWRRG</sequence>
<accession>A0ABP6YVF3</accession>
<proteinExistence type="predicted"/>
<dbReference type="Pfam" id="PF04892">
    <property type="entry name" value="VanZ"/>
    <property type="match status" value="1"/>
</dbReference>
<dbReference type="InterPro" id="IPR006976">
    <property type="entry name" value="VanZ-like"/>
</dbReference>
<dbReference type="NCBIfam" id="NF037970">
    <property type="entry name" value="vanZ_1"/>
    <property type="match status" value="1"/>
</dbReference>
<gene>
    <name evidence="2" type="ORF">GCM10022223_03710</name>
</gene>
<reference evidence="3" key="1">
    <citation type="journal article" date="2019" name="Int. J. Syst. Evol. Microbiol.">
        <title>The Global Catalogue of Microorganisms (GCM) 10K type strain sequencing project: providing services to taxonomists for standard genome sequencing and annotation.</title>
        <authorList>
            <consortium name="The Broad Institute Genomics Platform"/>
            <consortium name="The Broad Institute Genome Sequencing Center for Infectious Disease"/>
            <person name="Wu L."/>
            <person name="Ma J."/>
        </authorList>
    </citation>
    <scope>NUCLEOTIDE SEQUENCE [LARGE SCALE GENOMIC DNA]</scope>
    <source>
        <strain evidence="3">JCM 16902</strain>
    </source>
</reference>
<evidence type="ECO:0000259" key="1">
    <source>
        <dbReference type="Pfam" id="PF04892"/>
    </source>
</evidence>